<dbReference type="GO" id="GO:0006313">
    <property type="term" value="P:DNA transposition"/>
    <property type="evidence" value="ECO:0007669"/>
    <property type="project" value="InterPro"/>
</dbReference>
<comment type="caution">
    <text evidence="3">The sequence shown here is derived from an EMBL/GenBank/DDBJ whole genome shotgun (WGS) entry which is preliminary data.</text>
</comment>
<dbReference type="InterPro" id="IPR002525">
    <property type="entry name" value="Transp_IS110-like_N"/>
</dbReference>
<reference evidence="3 4" key="1">
    <citation type="submission" date="2019-10" db="EMBL/GenBank/DDBJ databases">
        <title>Paraburkholderia sp. isolated from nodules of Mimosa pudica from Brazilian Atlantic Forest soils.</title>
        <authorList>
            <person name="Paulitsch F."/>
            <person name="Hungria M."/>
            <person name="Dall'Agnol R."/>
        </authorList>
    </citation>
    <scope>NUCLEOTIDE SEQUENCE [LARGE SCALE GENOMIC DNA]</scope>
    <source>
        <strain evidence="3 4">CNPSo 3157</strain>
    </source>
</reference>
<feature type="domain" description="Transposase IS116/IS110/IS902 C-terminal" evidence="2">
    <location>
        <begin position="210"/>
        <end position="289"/>
    </location>
</feature>
<evidence type="ECO:0000259" key="2">
    <source>
        <dbReference type="Pfam" id="PF02371"/>
    </source>
</evidence>
<dbReference type="GO" id="GO:0003677">
    <property type="term" value="F:DNA binding"/>
    <property type="evidence" value="ECO:0007669"/>
    <property type="project" value="InterPro"/>
</dbReference>
<dbReference type="EMBL" id="WHNP01000002">
    <property type="protein sequence ID" value="MPW15756.1"/>
    <property type="molecule type" value="Genomic_DNA"/>
</dbReference>
<dbReference type="NCBIfam" id="NF033542">
    <property type="entry name" value="transpos_IS110"/>
    <property type="match status" value="1"/>
</dbReference>
<dbReference type="PANTHER" id="PTHR33055:SF3">
    <property type="entry name" value="PUTATIVE TRANSPOSASE FOR IS117-RELATED"/>
    <property type="match status" value="1"/>
</dbReference>
<dbReference type="RefSeq" id="WP_152755148.1">
    <property type="nucleotide sequence ID" value="NZ_WHNP01000002.1"/>
</dbReference>
<gene>
    <name evidence="3" type="ORF">GCT13_02195</name>
</gene>
<dbReference type="InterPro" id="IPR003346">
    <property type="entry name" value="Transposase_20"/>
</dbReference>
<sequence length="341" mass="37834">MDTISLIGIDLGKHCFHLHAQSASGRTVLRKKLTRKQMFTLLSNVPSCTVAMEACAGAHWVARRLQALGHQARLISPQYVKPFLQGNKNDFADAQAICEAASRPSMRFVSPHNETQQMISALHRVREALVRDRTGTVNQIHAFLLEFGVSLPKGAAVIRRLPGVLAAYDLPPQLVALLERLQAHFKYLDEQVRQIESELIRQLREDERSQRLLEIPGIGPITASVLATELGDVRQFACARQFAASIGLVPRQYSTGGKPTLLGISKRGDKNLRRLLVQCARTVMLQIERRTDRLGIWVRGLLTRRHSNVVACALANKLARIAWAILAKGTHYQGEQAVAAA</sequence>
<dbReference type="InterPro" id="IPR047650">
    <property type="entry name" value="Transpos_IS110"/>
</dbReference>
<dbReference type="Proteomes" id="UP000484381">
    <property type="component" value="Unassembled WGS sequence"/>
</dbReference>
<keyword evidence="4" id="KW-1185">Reference proteome</keyword>
<feature type="domain" description="Transposase IS110-like N-terminal" evidence="1">
    <location>
        <begin position="7"/>
        <end position="146"/>
    </location>
</feature>
<evidence type="ECO:0000259" key="1">
    <source>
        <dbReference type="Pfam" id="PF01548"/>
    </source>
</evidence>
<name>A0A7X1N686_9BURK</name>
<dbReference type="Pfam" id="PF01548">
    <property type="entry name" value="DEDD_Tnp_IS110"/>
    <property type="match status" value="1"/>
</dbReference>
<dbReference type="Pfam" id="PF02371">
    <property type="entry name" value="Transposase_20"/>
    <property type="match status" value="1"/>
</dbReference>
<dbReference type="AlphaFoldDB" id="A0A7X1N686"/>
<dbReference type="PANTHER" id="PTHR33055">
    <property type="entry name" value="TRANSPOSASE FOR INSERTION SEQUENCE ELEMENT IS1111A"/>
    <property type="match status" value="1"/>
</dbReference>
<evidence type="ECO:0000313" key="3">
    <source>
        <dbReference type="EMBL" id="MPW15756.1"/>
    </source>
</evidence>
<organism evidence="3 4">
    <name type="scientific">Paraburkholderia franconis</name>
    <dbReference type="NCBI Taxonomy" id="2654983"/>
    <lineage>
        <taxon>Bacteria</taxon>
        <taxon>Pseudomonadati</taxon>
        <taxon>Pseudomonadota</taxon>
        <taxon>Betaproteobacteria</taxon>
        <taxon>Burkholderiales</taxon>
        <taxon>Burkholderiaceae</taxon>
        <taxon>Paraburkholderia</taxon>
    </lineage>
</organism>
<accession>A0A7X1N686</accession>
<protein>
    <submittedName>
        <fullName evidence="3">IS110 family transposase</fullName>
    </submittedName>
</protein>
<proteinExistence type="predicted"/>
<dbReference type="GO" id="GO:0004803">
    <property type="term" value="F:transposase activity"/>
    <property type="evidence" value="ECO:0007669"/>
    <property type="project" value="InterPro"/>
</dbReference>
<evidence type="ECO:0000313" key="4">
    <source>
        <dbReference type="Proteomes" id="UP000484381"/>
    </source>
</evidence>